<dbReference type="SUPFAM" id="SSF46785">
    <property type="entry name" value="Winged helix' DNA-binding domain"/>
    <property type="match status" value="1"/>
</dbReference>
<feature type="domain" description="Transcription regulator PadR N-terminal" evidence="2">
    <location>
        <begin position="53"/>
        <end position="121"/>
    </location>
</feature>
<dbReference type="Gene3D" id="1.10.10.10">
    <property type="entry name" value="Winged helix-like DNA-binding domain superfamily/Winged helix DNA-binding domain"/>
    <property type="match status" value="1"/>
</dbReference>
<dbReference type="PANTHER" id="PTHR43252">
    <property type="entry name" value="TRANSCRIPTIONAL REGULATOR YQJI"/>
    <property type="match status" value="1"/>
</dbReference>
<comment type="caution">
    <text evidence="3">The sequence shown here is derived from an EMBL/GenBank/DDBJ whole genome shotgun (WGS) entry which is preliminary data.</text>
</comment>
<dbReference type="Pfam" id="PF03551">
    <property type="entry name" value="PadR"/>
    <property type="match status" value="1"/>
</dbReference>
<dbReference type="AlphaFoldDB" id="A0A4R1N6V3"/>
<gene>
    <name evidence="3" type="ORF">EZJ58_0922</name>
</gene>
<feature type="compositionally biased region" description="Basic and acidic residues" evidence="1">
    <location>
        <begin position="17"/>
        <end position="33"/>
    </location>
</feature>
<protein>
    <submittedName>
        <fullName evidence="3">DNA-binding PadR family transcriptional regulator</fullName>
    </submittedName>
</protein>
<proteinExistence type="predicted"/>
<dbReference type="PANTHER" id="PTHR43252:SF7">
    <property type="entry name" value="TRANSCRIPTIONAL REGULATOR YQJI"/>
    <property type="match status" value="1"/>
</dbReference>
<dbReference type="InterPro" id="IPR036388">
    <property type="entry name" value="WH-like_DNA-bd_sf"/>
</dbReference>
<reference evidence="3 4" key="1">
    <citation type="submission" date="2019-02" db="EMBL/GenBank/DDBJ databases">
        <title>Investigation of anaerobic lignin degradation for improved lignocellulosic biofuels.</title>
        <authorList>
            <person name="Deangelis K."/>
        </authorList>
    </citation>
    <scope>NUCLEOTIDE SEQUENCE [LARGE SCALE GENOMIC DNA]</scope>
    <source>
        <strain evidence="3 4">159R</strain>
    </source>
</reference>
<keyword evidence="4" id="KW-1185">Reference proteome</keyword>
<dbReference type="RefSeq" id="WP_341785736.1">
    <property type="nucleotide sequence ID" value="NZ_SJOI01000001.1"/>
</dbReference>
<dbReference type="Proteomes" id="UP000294555">
    <property type="component" value="Unassembled WGS sequence"/>
</dbReference>
<evidence type="ECO:0000256" key="1">
    <source>
        <dbReference type="SAM" id="MobiDB-lite"/>
    </source>
</evidence>
<organism evidence="3 4">
    <name type="scientific">Sodalis ligni</name>
    <dbReference type="NCBI Taxonomy" id="2697027"/>
    <lineage>
        <taxon>Bacteria</taxon>
        <taxon>Pseudomonadati</taxon>
        <taxon>Pseudomonadota</taxon>
        <taxon>Gammaproteobacteria</taxon>
        <taxon>Enterobacterales</taxon>
        <taxon>Bruguierivoracaceae</taxon>
        <taxon>Sodalis</taxon>
    </lineage>
</organism>
<feature type="region of interest" description="Disordered" evidence="1">
    <location>
        <begin position="1"/>
        <end position="37"/>
    </location>
</feature>
<evidence type="ECO:0000313" key="4">
    <source>
        <dbReference type="Proteomes" id="UP000294555"/>
    </source>
</evidence>
<dbReference type="GO" id="GO:0003677">
    <property type="term" value="F:DNA binding"/>
    <property type="evidence" value="ECO:0007669"/>
    <property type="project" value="UniProtKB-KW"/>
</dbReference>
<dbReference type="InterPro" id="IPR036390">
    <property type="entry name" value="WH_DNA-bd_sf"/>
</dbReference>
<dbReference type="EMBL" id="SJOI01000001">
    <property type="protein sequence ID" value="TCL02883.1"/>
    <property type="molecule type" value="Genomic_DNA"/>
</dbReference>
<dbReference type="InterPro" id="IPR005149">
    <property type="entry name" value="Tscrpt_reg_PadR_N"/>
</dbReference>
<name>A0A4R1N6V3_9GAMM</name>
<keyword evidence="3" id="KW-0238">DNA-binding</keyword>
<evidence type="ECO:0000313" key="3">
    <source>
        <dbReference type="EMBL" id="TCL02883.1"/>
    </source>
</evidence>
<accession>A0A4R1N6V3</accession>
<evidence type="ECO:0000259" key="2">
    <source>
        <dbReference type="Pfam" id="PF03551"/>
    </source>
</evidence>
<sequence length="192" mass="21599">MISMKKTPPYRQQEPLDSDKPRPAAMGGKEHCLGGRKHRRERMFDSADIRLLIMHFLAQGPAHGYELIKAIQELSKGEYTPSASIVYPNLTFLEEQGMASPVYDGAGKKQYRLTEEGQSLLDVQRGNLNGIIDRLYSMAILSNNRSIPEMQRAINNIRTALNLRLAKGKISQQALYNIIDALDNAAKEIERS</sequence>